<dbReference type="AlphaFoldDB" id="A0A9P9CZT4"/>
<accession>A0A9P9CZT4</accession>
<dbReference type="SUPFAM" id="SSF56112">
    <property type="entry name" value="Protein kinase-like (PK-like)"/>
    <property type="match status" value="1"/>
</dbReference>
<comment type="caution">
    <text evidence="1">The sequence shown here is derived from an EMBL/GenBank/DDBJ whole genome shotgun (WGS) entry which is preliminary data.</text>
</comment>
<dbReference type="PANTHER" id="PTHR21310:SF48">
    <property type="entry name" value="AMINOGLYCOSIDE PHOSPHOTRANSFERASE DOMAIN-CONTAINING PROTEIN"/>
    <property type="match status" value="1"/>
</dbReference>
<sequence length="349" mass="39762">MALRSKAQILMEEWGTLDLDRIEQVIFERLEAPAPPTETWTTLKLPYQAPSCPPLPSWAQIVDATAKHSLHARNGLHPEAENILFLAEKCPRLRIPHVLAAWAVVVEGGSLVYCMMMDFIEGIPMNSDRFAELPEQAQNIICAKVSAQIGYLRSLPSEGYYGRVHRQGWLCAPEGIRTDTSASKSVSGPYNTYEEFTSAIYRAFELSKAVGLLGTGTEFPPKYAPSTAKLWSIFPGWNPHEPKFTWIDPKMTNLIARPTKGNAENEDWEVFLIDWECAGWYPAWVQVLQFQNRCGALIRDRSQAPDKHGDYPFVLYRHEEIIRQMLKDFDPNPDWERLGKVQGSNWCFF</sequence>
<reference evidence="1" key="1">
    <citation type="journal article" date="2021" name="Nat. Commun.">
        <title>Genetic determinants of endophytism in the Arabidopsis root mycobiome.</title>
        <authorList>
            <person name="Mesny F."/>
            <person name="Miyauchi S."/>
            <person name="Thiergart T."/>
            <person name="Pickel B."/>
            <person name="Atanasova L."/>
            <person name="Karlsson M."/>
            <person name="Huettel B."/>
            <person name="Barry K.W."/>
            <person name="Haridas S."/>
            <person name="Chen C."/>
            <person name="Bauer D."/>
            <person name="Andreopoulos W."/>
            <person name="Pangilinan J."/>
            <person name="LaButti K."/>
            <person name="Riley R."/>
            <person name="Lipzen A."/>
            <person name="Clum A."/>
            <person name="Drula E."/>
            <person name="Henrissat B."/>
            <person name="Kohler A."/>
            <person name="Grigoriev I.V."/>
            <person name="Martin F.M."/>
            <person name="Hacquard S."/>
        </authorList>
    </citation>
    <scope>NUCLEOTIDE SEQUENCE</scope>
    <source>
        <strain evidence="1">MPI-CAGE-CH-0243</strain>
    </source>
</reference>
<dbReference type="Proteomes" id="UP000700596">
    <property type="component" value="Unassembled WGS sequence"/>
</dbReference>
<keyword evidence="2" id="KW-1185">Reference proteome</keyword>
<organism evidence="1 2">
    <name type="scientific">Dendryphion nanum</name>
    <dbReference type="NCBI Taxonomy" id="256645"/>
    <lineage>
        <taxon>Eukaryota</taxon>
        <taxon>Fungi</taxon>
        <taxon>Dikarya</taxon>
        <taxon>Ascomycota</taxon>
        <taxon>Pezizomycotina</taxon>
        <taxon>Dothideomycetes</taxon>
        <taxon>Pleosporomycetidae</taxon>
        <taxon>Pleosporales</taxon>
        <taxon>Torulaceae</taxon>
        <taxon>Dendryphion</taxon>
    </lineage>
</organism>
<dbReference type="InterPro" id="IPR051678">
    <property type="entry name" value="AGP_Transferase"/>
</dbReference>
<dbReference type="PANTHER" id="PTHR21310">
    <property type="entry name" value="AMINOGLYCOSIDE PHOSPHOTRANSFERASE-RELATED-RELATED"/>
    <property type="match status" value="1"/>
</dbReference>
<evidence type="ECO:0008006" key="3">
    <source>
        <dbReference type="Google" id="ProtNLM"/>
    </source>
</evidence>
<dbReference type="InterPro" id="IPR011009">
    <property type="entry name" value="Kinase-like_dom_sf"/>
</dbReference>
<protein>
    <recommendedName>
        <fullName evidence="3">Aminoglycoside phosphotransferase domain-containing protein</fullName>
    </recommendedName>
</protein>
<dbReference type="EMBL" id="JAGMWT010000029">
    <property type="protein sequence ID" value="KAH7110125.1"/>
    <property type="molecule type" value="Genomic_DNA"/>
</dbReference>
<evidence type="ECO:0000313" key="2">
    <source>
        <dbReference type="Proteomes" id="UP000700596"/>
    </source>
</evidence>
<evidence type="ECO:0000313" key="1">
    <source>
        <dbReference type="EMBL" id="KAH7110125.1"/>
    </source>
</evidence>
<name>A0A9P9CZT4_9PLEO</name>
<proteinExistence type="predicted"/>
<dbReference type="OrthoDB" id="4177236at2759"/>
<gene>
    <name evidence="1" type="ORF">B0J11DRAFT_599679</name>
</gene>